<dbReference type="InterPro" id="IPR031872">
    <property type="entry name" value="NDC10_II"/>
</dbReference>
<evidence type="ECO:0000313" key="3">
    <source>
        <dbReference type="Proteomes" id="UP000827284"/>
    </source>
</evidence>
<comment type="caution">
    <text evidence="2">The sequence shown here is derived from an EMBL/GenBank/DDBJ whole genome shotgun (WGS) entry which is preliminary data.</text>
</comment>
<dbReference type="InterPro" id="IPR038279">
    <property type="entry name" value="Ndc10_dom2_sf"/>
</dbReference>
<evidence type="ECO:0000313" key="2">
    <source>
        <dbReference type="EMBL" id="GJJ67844.1"/>
    </source>
</evidence>
<feature type="domain" description="Ndc10" evidence="1">
    <location>
        <begin position="5"/>
        <end position="161"/>
    </location>
</feature>
<evidence type="ECO:0000259" key="1">
    <source>
        <dbReference type="Pfam" id="PF16787"/>
    </source>
</evidence>
<dbReference type="AlphaFoldDB" id="A0A9P3GZP5"/>
<dbReference type="Pfam" id="PF16787">
    <property type="entry name" value="NDC10_II"/>
    <property type="match status" value="1"/>
</dbReference>
<dbReference type="EMBL" id="BQFW01000001">
    <property type="protein sequence ID" value="GJJ67844.1"/>
    <property type="molecule type" value="Genomic_DNA"/>
</dbReference>
<proteinExistence type="predicted"/>
<reference evidence="2" key="2">
    <citation type="journal article" date="2022" name="Microbiol. Resour. Announc.">
        <title>Whole-Genome Sequence of Entomortierella parvispora E1425, a Mucoromycotan Fungus Associated with Burkholderiaceae-Related Endosymbiotic Bacteria.</title>
        <authorList>
            <person name="Herlambang A."/>
            <person name="Guo Y."/>
            <person name="Takashima Y."/>
            <person name="Narisawa K."/>
            <person name="Ohta H."/>
            <person name="Nishizawa T."/>
        </authorList>
    </citation>
    <scope>NUCLEOTIDE SEQUENCE</scope>
    <source>
        <strain evidence="2">E1425</strain>
    </source>
</reference>
<gene>
    <name evidence="2" type="ORF">EMPS_00190</name>
</gene>
<dbReference type="OrthoDB" id="2415218at2759"/>
<dbReference type="Gene3D" id="1.10.443.20">
    <property type="entry name" value="Centromere DNA-binding protein complex CBF3 subunit, domain 2"/>
    <property type="match status" value="1"/>
</dbReference>
<accession>A0A9P3GZP5</accession>
<protein>
    <recommendedName>
        <fullName evidence="1">Ndc10 domain-containing protein</fullName>
    </recommendedName>
</protein>
<dbReference type="GO" id="GO:0003677">
    <property type="term" value="F:DNA binding"/>
    <property type="evidence" value="ECO:0007669"/>
    <property type="project" value="InterPro"/>
</dbReference>
<sequence length="253" mass="29324">MHVGGFAFYMFERFEVEKEPLPDFSKPDEWHRVKILVGGSVKDRVDPRSSHFRFLSLDPKTRNDSTSAVMRSCQVYSLKVTHTVRRAGVVKAYNLGLGLEDIRHLGRWSMGQMEAFYAPRNPVNGAFAMAHFQNEPYFIERDFITPPLELQRKIFSGIEETFDVDHPELRDSWIEDCQSQMKAIVQQRLQKTTCIICLLALTQTRKQPRIWSKARLLTERPFFNSLFGSVELFFKMQSSSAGKIVRDELLPTL</sequence>
<keyword evidence="3" id="KW-1185">Reference proteome</keyword>
<name>A0A9P3GZP5_9FUNG</name>
<dbReference type="Proteomes" id="UP000827284">
    <property type="component" value="Unassembled WGS sequence"/>
</dbReference>
<reference evidence="2" key="1">
    <citation type="submission" date="2021-11" db="EMBL/GenBank/DDBJ databases">
        <authorList>
            <person name="Herlambang A."/>
            <person name="Guo Y."/>
            <person name="Takashima Y."/>
            <person name="Nishizawa T."/>
        </authorList>
    </citation>
    <scope>NUCLEOTIDE SEQUENCE</scope>
    <source>
        <strain evidence="2">E1425</strain>
    </source>
</reference>
<organism evidence="2 3">
    <name type="scientific">Entomortierella parvispora</name>
    <dbReference type="NCBI Taxonomy" id="205924"/>
    <lineage>
        <taxon>Eukaryota</taxon>
        <taxon>Fungi</taxon>
        <taxon>Fungi incertae sedis</taxon>
        <taxon>Mucoromycota</taxon>
        <taxon>Mortierellomycotina</taxon>
        <taxon>Mortierellomycetes</taxon>
        <taxon>Mortierellales</taxon>
        <taxon>Mortierellaceae</taxon>
        <taxon>Entomortierella</taxon>
    </lineage>
</organism>